<dbReference type="CDD" id="cd00130">
    <property type="entry name" value="PAS"/>
    <property type="match status" value="1"/>
</dbReference>
<dbReference type="FunFam" id="1.10.287.950:FF:000001">
    <property type="entry name" value="Methyl-accepting chemotaxis sensory transducer"/>
    <property type="match status" value="1"/>
</dbReference>
<dbReference type="Pfam" id="PF18947">
    <property type="entry name" value="HAMP_2"/>
    <property type="match status" value="1"/>
</dbReference>
<evidence type="ECO:0000256" key="3">
    <source>
        <dbReference type="ARBA" id="ARBA00029447"/>
    </source>
</evidence>
<gene>
    <name evidence="8" type="ORF">SLNSH_12180</name>
</gene>
<name>A0A2T1HT54_9HYPH</name>
<evidence type="ECO:0000256" key="2">
    <source>
        <dbReference type="ARBA" id="ARBA00022481"/>
    </source>
</evidence>
<evidence type="ECO:0000313" key="9">
    <source>
        <dbReference type="Proteomes" id="UP000239772"/>
    </source>
</evidence>
<dbReference type="Gene3D" id="1.10.287.950">
    <property type="entry name" value="Methyl-accepting chemotaxis protein"/>
    <property type="match status" value="1"/>
</dbReference>
<accession>A0A2T1HT54</accession>
<keyword evidence="4" id="KW-0807">Transducer</keyword>
<dbReference type="PRINTS" id="PR00260">
    <property type="entry name" value="CHEMTRNSDUCR"/>
</dbReference>
<comment type="similarity">
    <text evidence="3">Belongs to the methyl-accepting chemotaxis (MCP) protein family.</text>
</comment>
<dbReference type="InterPro" id="IPR000014">
    <property type="entry name" value="PAS"/>
</dbReference>
<dbReference type="InterPro" id="IPR013656">
    <property type="entry name" value="PAS_4"/>
</dbReference>
<keyword evidence="2" id="KW-0488">Methylation</keyword>
<dbReference type="Proteomes" id="UP000239772">
    <property type="component" value="Unassembled WGS sequence"/>
</dbReference>
<dbReference type="SUPFAM" id="SSF58104">
    <property type="entry name" value="Methyl-accepting chemotaxis protein (MCP) signaling domain"/>
    <property type="match status" value="1"/>
</dbReference>
<dbReference type="PROSITE" id="PS50885">
    <property type="entry name" value="HAMP"/>
    <property type="match status" value="1"/>
</dbReference>
<dbReference type="GO" id="GO:0005886">
    <property type="term" value="C:plasma membrane"/>
    <property type="evidence" value="ECO:0007669"/>
    <property type="project" value="TreeGrafter"/>
</dbReference>
<feature type="compositionally biased region" description="Low complexity" evidence="5">
    <location>
        <begin position="327"/>
        <end position="344"/>
    </location>
</feature>
<dbReference type="PROSITE" id="PS50111">
    <property type="entry name" value="CHEMOTAXIS_TRANSDUC_2"/>
    <property type="match status" value="1"/>
</dbReference>
<comment type="caution">
    <text evidence="8">The sequence shown here is derived from an EMBL/GenBank/DDBJ whole genome shotgun (WGS) entry which is preliminary data.</text>
</comment>
<dbReference type="InterPro" id="IPR003660">
    <property type="entry name" value="HAMP_dom"/>
</dbReference>
<dbReference type="GO" id="GO:0007165">
    <property type="term" value="P:signal transduction"/>
    <property type="evidence" value="ECO:0007669"/>
    <property type="project" value="UniProtKB-KW"/>
</dbReference>
<reference evidence="9" key="1">
    <citation type="submission" date="2018-03" db="EMBL/GenBank/DDBJ databases">
        <authorList>
            <person name="Sun L."/>
            <person name="Liu H."/>
            <person name="Chen W."/>
            <person name="Huang K."/>
            <person name="Liu W."/>
            <person name="Gao X."/>
        </authorList>
    </citation>
    <scope>NUCLEOTIDE SEQUENCE [LARGE SCALE GENOMIC DNA]</scope>
    <source>
        <strain evidence="9">SH9</strain>
    </source>
</reference>
<comment type="subcellular location">
    <subcellularLocation>
        <location evidence="1">Membrane</location>
    </subcellularLocation>
</comment>
<feature type="region of interest" description="Disordered" evidence="5">
    <location>
        <begin position="315"/>
        <end position="344"/>
    </location>
</feature>
<dbReference type="PANTHER" id="PTHR43531:SF14">
    <property type="entry name" value="METHYL-ACCEPTING CHEMOTAXIS PROTEIN I-RELATED"/>
    <property type="match status" value="1"/>
</dbReference>
<evidence type="ECO:0000256" key="1">
    <source>
        <dbReference type="ARBA" id="ARBA00004370"/>
    </source>
</evidence>
<sequence length="576" mass="61184">MGGFMRLSDSRITPWALLGGSVASSVWLSWAALDHSGLFAPAVGLVGAALAGAAATLRGRGAAVDGASREGGGRLVDTAPLETLERIHAAMDSSPTNVLLADRDHRIVYANASVQKLFREHVEDFRATLPHFDPDQILGRSMGVFHRNPAHQEQMVSALSKLHIARVKVGRRSFDLVVSPVKDARGERLGAMLEWRDVTAEVAAQDEVTALAEAAQHGRFDRRLELAGKSGFFRRIAESMNGFCEAVDQSTSEIAGSLRALAQGDLTRMIDSAHEGRLGELRDAFNETVRRLSETVASIQGTAADVRQAAREIASGADDLSSRTEQQASSLEETAATTEQLAASVKASAQSSHMAVSAAEEARRVAENGGQVVSQAVSAMERIEQASKRISDIIGVIEEIAFQTNLLALNAAVEAARAGEAGKGFAVVASEVRTLAQRSSEAAKDITTLINTSAQEVDQGVHLVRSTGEALSEIVNASQRVAGTVTEISSATAEQASGIDEMAQAISHLDEMTQQNAALAEQSAASASTLNTQLQRLNELVAHFRTSDAKREEPGRSGWGGGEWGAAEPVRMRARR</sequence>
<dbReference type="EMBL" id="PVZS01000011">
    <property type="protein sequence ID" value="PSC04835.1"/>
    <property type="molecule type" value="Genomic_DNA"/>
</dbReference>
<dbReference type="InterPro" id="IPR035965">
    <property type="entry name" value="PAS-like_dom_sf"/>
</dbReference>
<evidence type="ECO:0000313" key="8">
    <source>
        <dbReference type="EMBL" id="PSC04835.1"/>
    </source>
</evidence>
<dbReference type="InterPro" id="IPR004090">
    <property type="entry name" value="Chemotax_Me-accpt_rcpt"/>
</dbReference>
<feature type="domain" description="Methyl-accepting transducer" evidence="6">
    <location>
        <begin position="302"/>
        <end position="531"/>
    </location>
</feature>
<keyword evidence="9" id="KW-1185">Reference proteome</keyword>
<dbReference type="InterPro" id="IPR051310">
    <property type="entry name" value="MCP_chemotaxis"/>
</dbReference>
<evidence type="ECO:0000256" key="4">
    <source>
        <dbReference type="PROSITE-ProRule" id="PRU00284"/>
    </source>
</evidence>
<dbReference type="InterPro" id="IPR004089">
    <property type="entry name" value="MCPsignal_dom"/>
</dbReference>
<dbReference type="Pfam" id="PF00015">
    <property type="entry name" value="MCPsignal"/>
    <property type="match status" value="1"/>
</dbReference>
<evidence type="ECO:0000259" key="6">
    <source>
        <dbReference type="PROSITE" id="PS50111"/>
    </source>
</evidence>
<dbReference type="Pfam" id="PF08448">
    <property type="entry name" value="PAS_4"/>
    <property type="match status" value="1"/>
</dbReference>
<dbReference type="SMART" id="SM00283">
    <property type="entry name" value="MA"/>
    <property type="match status" value="1"/>
</dbReference>
<dbReference type="PANTHER" id="PTHR43531">
    <property type="entry name" value="PROTEIN ICFG"/>
    <property type="match status" value="1"/>
</dbReference>
<proteinExistence type="inferred from homology"/>
<evidence type="ECO:0000256" key="5">
    <source>
        <dbReference type="SAM" id="MobiDB-lite"/>
    </source>
</evidence>
<dbReference type="AlphaFoldDB" id="A0A2T1HT54"/>
<dbReference type="CDD" id="cd11386">
    <property type="entry name" value="MCP_signal"/>
    <property type="match status" value="1"/>
</dbReference>
<organism evidence="8 9">
    <name type="scientific">Alsobacter soli</name>
    <dbReference type="NCBI Taxonomy" id="2109933"/>
    <lineage>
        <taxon>Bacteria</taxon>
        <taxon>Pseudomonadati</taxon>
        <taxon>Pseudomonadota</taxon>
        <taxon>Alphaproteobacteria</taxon>
        <taxon>Hyphomicrobiales</taxon>
        <taxon>Alsobacteraceae</taxon>
        <taxon>Alsobacter</taxon>
    </lineage>
</organism>
<dbReference type="GO" id="GO:0004888">
    <property type="term" value="F:transmembrane signaling receptor activity"/>
    <property type="evidence" value="ECO:0007669"/>
    <property type="project" value="InterPro"/>
</dbReference>
<feature type="domain" description="HAMP" evidence="7">
    <location>
        <begin position="253"/>
        <end position="297"/>
    </location>
</feature>
<dbReference type="Gene3D" id="3.30.450.20">
    <property type="entry name" value="PAS domain"/>
    <property type="match status" value="1"/>
</dbReference>
<protein>
    <submittedName>
        <fullName evidence="8">Methyl-accepting chemotaxis protein</fullName>
    </submittedName>
</protein>
<feature type="compositionally biased region" description="Basic and acidic residues" evidence="5">
    <location>
        <begin position="546"/>
        <end position="555"/>
    </location>
</feature>
<dbReference type="GO" id="GO:0006935">
    <property type="term" value="P:chemotaxis"/>
    <property type="evidence" value="ECO:0007669"/>
    <property type="project" value="InterPro"/>
</dbReference>
<feature type="region of interest" description="Disordered" evidence="5">
    <location>
        <begin position="546"/>
        <end position="576"/>
    </location>
</feature>
<evidence type="ECO:0000259" key="7">
    <source>
        <dbReference type="PROSITE" id="PS50885"/>
    </source>
</evidence>
<dbReference type="SUPFAM" id="SSF55785">
    <property type="entry name" value="PYP-like sensor domain (PAS domain)"/>
    <property type="match status" value="1"/>
</dbReference>